<keyword evidence="1" id="KW-0812">Transmembrane</keyword>
<evidence type="ECO:0000313" key="2">
    <source>
        <dbReference type="EMBL" id="KAG5460617.1"/>
    </source>
</evidence>
<dbReference type="EMBL" id="JAEFCI010004951">
    <property type="protein sequence ID" value="KAG5460617.1"/>
    <property type="molecule type" value="Genomic_DNA"/>
</dbReference>
<feature type="transmembrane region" description="Helical" evidence="1">
    <location>
        <begin position="123"/>
        <end position="146"/>
    </location>
</feature>
<gene>
    <name evidence="2" type="ORF">BJ554DRAFT_7309</name>
</gene>
<keyword evidence="1" id="KW-0472">Membrane</keyword>
<evidence type="ECO:0000313" key="3">
    <source>
        <dbReference type="Proteomes" id="UP000673691"/>
    </source>
</evidence>
<keyword evidence="3" id="KW-1185">Reference proteome</keyword>
<comment type="caution">
    <text evidence="2">The sequence shown here is derived from an EMBL/GenBank/DDBJ whole genome shotgun (WGS) entry which is preliminary data.</text>
</comment>
<sequence length="208" mass="22602">MSTASSLLTSCLRGRPWRGAKTDWVFPWSRVALGISPVGKRPGKGAPCGARSAAGVVIGASVVVPNEIGSAEAALSESEARDSCSVTMAACCSGSCCFDLERVFLLKVSSRSDGTSWPPGRAAAAPFLFMTLLLSVACMYASPLLWRRRRLTGILLGAYGNPIRNLTDARKSPLERVFDMCDLARIQTDRQTDRRKFFERRSRLHDDA</sequence>
<dbReference type="AlphaFoldDB" id="A0A8H7ZWN3"/>
<keyword evidence="1" id="KW-1133">Transmembrane helix</keyword>
<name>A0A8H7ZWN3_9FUNG</name>
<proteinExistence type="predicted"/>
<accession>A0A8H7ZWN3</accession>
<organism evidence="2 3">
    <name type="scientific">Olpidium bornovanus</name>
    <dbReference type="NCBI Taxonomy" id="278681"/>
    <lineage>
        <taxon>Eukaryota</taxon>
        <taxon>Fungi</taxon>
        <taxon>Fungi incertae sedis</taxon>
        <taxon>Olpidiomycota</taxon>
        <taxon>Olpidiomycotina</taxon>
        <taxon>Olpidiomycetes</taxon>
        <taxon>Olpidiales</taxon>
        <taxon>Olpidiaceae</taxon>
        <taxon>Olpidium</taxon>
    </lineage>
</organism>
<evidence type="ECO:0000256" key="1">
    <source>
        <dbReference type="SAM" id="Phobius"/>
    </source>
</evidence>
<protein>
    <submittedName>
        <fullName evidence="2">Uncharacterized protein</fullName>
    </submittedName>
</protein>
<feature type="non-terminal residue" evidence="2">
    <location>
        <position position="208"/>
    </location>
</feature>
<reference evidence="2 3" key="1">
    <citation type="journal article" name="Sci. Rep.">
        <title>Genome-scale phylogenetic analyses confirm Olpidium as the closest living zoosporic fungus to the non-flagellated, terrestrial fungi.</title>
        <authorList>
            <person name="Chang Y."/>
            <person name="Rochon D."/>
            <person name="Sekimoto S."/>
            <person name="Wang Y."/>
            <person name="Chovatia M."/>
            <person name="Sandor L."/>
            <person name="Salamov A."/>
            <person name="Grigoriev I.V."/>
            <person name="Stajich J.E."/>
            <person name="Spatafora J.W."/>
        </authorList>
    </citation>
    <scope>NUCLEOTIDE SEQUENCE [LARGE SCALE GENOMIC DNA]</scope>
    <source>
        <strain evidence="2">S191</strain>
    </source>
</reference>
<dbReference type="Proteomes" id="UP000673691">
    <property type="component" value="Unassembled WGS sequence"/>
</dbReference>